<evidence type="ECO:0000259" key="9">
    <source>
        <dbReference type="PROSITE" id="PS50157"/>
    </source>
</evidence>
<evidence type="ECO:0000256" key="8">
    <source>
        <dbReference type="SAM" id="MobiDB-lite"/>
    </source>
</evidence>
<dbReference type="InParanoid" id="H2ZCQ1"/>
<dbReference type="SUPFAM" id="SSF57667">
    <property type="entry name" value="beta-beta-alpha zinc fingers"/>
    <property type="match status" value="2"/>
</dbReference>
<dbReference type="GO" id="GO:0008270">
    <property type="term" value="F:zinc ion binding"/>
    <property type="evidence" value="ECO:0007669"/>
    <property type="project" value="UniProtKB-KW"/>
</dbReference>
<evidence type="ECO:0000256" key="6">
    <source>
        <dbReference type="ARBA" id="ARBA00023242"/>
    </source>
</evidence>
<feature type="region of interest" description="Disordered" evidence="8">
    <location>
        <begin position="236"/>
        <end position="281"/>
    </location>
</feature>
<dbReference type="GO" id="GO:0000978">
    <property type="term" value="F:RNA polymerase II cis-regulatory region sequence-specific DNA binding"/>
    <property type="evidence" value="ECO:0007669"/>
    <property type="project" value="TreeGrafter"/>
</dbReference>
<dbReference type="Pfam" id="PF00096">
    <property type="entry name" value="zf-C2H2"/>
    <property type="match status" value="3"/>
</dbReference>
<evidence type="ECO:0000256" key="2">
    <source>
        <dbReference type="ARBA" id="ARBA00022723"/>
    </source>
</evidence>
<keyword evidence="11" id="KW-1185">Reference proteome</keyword>
<protein>
    <recommendedName>
        <fullName evidence="9">C2H2-type domain-containing protein</fullName>
    </recommendedName>
</protein>
<keyword evidence="5" id="KW-0862">Zinc</keyword>
<dbReference type="PROSITE" id="PS00028">
    <property type="entry name" value="ZINC_FINGER_C2H2_1"/>
    <property type="match status" value="3"/>
</dbReference>
<keyword evidence="3" id="KW-0677">Repeat</keyword>
<dbReference type="InterPro" id="IPR036236">
    <property type="entry name" value="Znf_C2H2_sf"/>
</dbReference>
<dbReference type="PANTHER" id="PTHR23235:SF164">
    <property type="entry name" value="C2H2-TYPE DOMAIN-CONTAINING PROTEIN"/>
    <property type="match status" value="1"/>
</dbReference>
<dbReference type="AlphaFoldDB" id="H2ZCQ1"/>
<proteinExistence type="predicted"/>
<dbReference type="GO" id="GO:0005634">
    <property type="term" value="C:nucleus"/>
    <property type="evidence" value="ECO:0007669"/>
    <property type="project" value="UniProtKB-SubCell"/>
</dbReference>
<feature type="domain" description="C2H2-type" evidence="9">
    <location>
        <begin position="494"/>
        <end position="521"/>
    </location>
</feature>
<comment type="subcellular location">
    <subcellularLocation>
        <location evidence="1">Nucleus</location>
    </subcellularLocation>
</comment>
<dbReference type="Gene3D" id="3.30.160.60">
    <property type="entry name" value="Classic Zinc Finger"/>
    <property type="match status" value="3"/>
</dbReference>
<feature type="region of interest" description="Disordered" evidence="8">
    <location>
        <begin position="404"/>
        <end position="429"/>
    </location>
</feature>
<feature type="domain" description="C2H2-type" evidence="9">
    <location>
        <begin position="434"/>
        <end position="463"/>
    </location>
</feature>
<dbReference type="FunFam" id="3.30.160.60:FF:000018">
    <property type="entry name" value="Krueppel-like factor 15"/>
    <property type="match status" value="1"/>
</dbReference>
<dbReference type="FunFam" id="3.30.160.60:FF:000926">
    <property type="entry name" value="Kruppel like factor 13"/>
    <property type="match status" value="1"/>
</dbReference>
<reference evidence="10" key="3">
    <citation type="submission" date="2025-09" db="UniProtKB">
        <authorList>
            <consortium name="Ensembl"/>
        </authorList>
    </citation>
    <scope>IDENTIFICATION</scope>
</reference>
<keyword evidence="4 7" id="KW-0863">Zinc-finger</keyword>
<feature type="compositionally biased region" description="Basic and acidic residues" evidence="8">
    <location>
        <begin position="271"/>
        <end position="281"/>
    </location>
</feature>
<name>H2ZCQ1_CIOSA</name>
<accession>H2ZCQ1</accession>
<dbReference type="FunFam" id="3.30.160.60:FF:000125">
    <property type="entry name" value="Putative zinc finger protein 143"/>
    <property type="match status" value="1"/>
</dbReference>
<sequence>MRSLPASPTNSTSDFEGNCFQSTTMEQFVHPCHLPDLSDSDSRSRHSSDSCTGCNDCEAADTLLSLCGRQSSPCVAANPVTQRKPVLPPRLRYRKKYRQNLLKELEGINSTQQSTKGPLAVNTSMSTPPYTPPPVVDTQYSTHPISAEPTMTMSRKKDVTTVTCSRPNNRHQHSGDGMFSDTCSCPDTSDSSAKDCILYAPPSLSASCCNSPTMEDNVVARAYSPTLNTPVYLTPAASPVSNVPGAPSTPLSGDSESTKDESSDMETDDVESCKLTEKPHTPQIHKEAPLPFVTTSFMMPTISQPTAIPASSIQPIKLLQNGSAQFLPITPKSNIHTMPIVIMGNMESLQHAQSAVLLMVNPKDHVQPSTPVSLPMAGKPSQLAPAPQKLYSLAPAPQALRVTPPTSPTGIMQPSSPYLTGGNRSNETNRRRTHICPYENCGKTYFKSSHLKAHLRTHTGEKPFKCQWESCGKCFARSDELSRHRRTHTGEKRFVCPTCDRRFMRSDHLTKHMKRHSGNRKIPNWQKEINKLKATSAPVEQSPNSPKIISTSLTSILTPITSNGSRNQIKIAPKMSPTQSHPGFQYVSLPSTTTCRLPLMAVSTS</sequence>
<dbReference type="GO" id="GO:0000981">
    <property type="term" value="F:DNA-binding transcription factor activity, RNA polymerase II-specific"/>
    <property type="evidence" value="ECO:0007669"/>
    <property type="project" value="TreeGrafter"/>
</dbReference>
<dbReference type="GeneTree" id="ENSGT00940000155982"/>
<evidence type="ECO:0000256" key="3">
    <source>
        <dbReference type="ARBA" id="ARBA00022737"/>
    </source>
</evidence>
<dbReference type="OMA" id="CNDCEAA"/>
<feature type="compositionally biased region" description="Polar residues" evidence="8">
    <location>
        <begin position="408"/>
        <end position="426"/>
    </location>
</feature>
<evidence type="ECO:0000313" key="10">
    <source>
        <dbReference type="Ensembl" id="ENSCSAVP00000015367.1"/>
    </source>
</evidence>
<keyword evidence="2" id="KW-0479">Metal-binding</keyword>
<evidence type="ECO:0000256" key="5">
    <source>
        <dbReference type="ARBA" id="ARBA00022833"/>
    </source>
</evidence>
<dbReference type="Ensembl" id="ENSCSAVT00000015544.1">
    <property type="protein sequence ID" value="ENSCSAVP00000015367.1"/>
    <property type="gene ID" value="ENSCSAVG00000009024.1"/>
</dbReference>
<keyword evidence="6" id="KW-0539">Nucleus</keyword>
<dbReference type="InterPro" id="IPR013087">
    <property type="entry name" value="Znf_C2H2_type"/>
</dbReference>
<evidence type="ECO:0000256" key="1">
    <source>
        <dbReference type="ARBA" id="ARBA00004123"/>
    </source>
</evidence>
<evidence type="ECO:0000256" key="4">
    <source>
        <dbReference type="ARBA" id="ARBA00022771"/>
    </source>
</evidence>
<dbReference type="SMART" id="SM00355">
    <property type="entry name" value="ZnF_C2H2"/>
    <property type="match status" value="3"/>
</dbReference>
<evidence type="ECO:0000313" key="11">
    <source>
        <dbReference type="Proteomes" id="UP000007875"/>
    </source>
</evidence>
<dbReference type="HOGENOM" id="CLU_031545_0_0_1"/>
<reference evidence="10" key="2">
    <citation type="submission" date="2025-08" db="UniProtKB">
        <authorList>
            <consortium name="Ensembl"/>
        </authorList>
    </citation>
    <scope>IDENTIFICATION</scope>
</reference>
<dbReference type="PANTHER" id="PTHR23235">
    <property type="entry name" value="KRUEPPEL-LIKE TRANSCRIPTION FACTOR"/>
    <property type="match status" value="1"/>
</dbReference>
<dbReference type="STRING" id="51511.ENSCSAVP00000015367"/>
<dbReference type="PROSITE" id="PS50157">
    <property type="entry name" value="ZINC_FINGER_C2H2_2"/>
    <property type="match status" value="3"/>
</dbReference>
<reference evidence="11" key="1">
    <citation type="submission" date="2003-08" db="EMBL/GenBank/DDBJ databases">
        <authorList>
            <person name="Birren B."/>
            <person name="Nusbaum C."/>
            <person name="Abebe A."/>
            <person name="Abouelleil A."/>
            <person name="Adekoya E."/>
            <person name="Ait-zahra M."/>
            <person name="Allen N."/>
            <person name="Allen T."/>
            <person name="An P."/>
            <person name="Anderson M."/>
            <person name="Anderson S."/>
            <person name="Arachchi H."/>
            <person name="Armbruster J."/>
            <person name="Bachantsang P."/>
            <person name="Baldwin J."/>
            <person name="Barry A."/>
            <person name="Bayul T."/>
            <person name="Blitshsteyn B."/>
            <person name="Bloom T."/>
            <person name="Blye J."/>
            <person name="Boguslavskiy L."/>
            <person name="Borowsky M."/>
            <person name="Boukhgalter B."/>
            <person name="Brunache A."/>
            <person name="Butler J."/>
            <person name="Calixte N."/>
            <person name="Calvo S."/>
            <person name="Camarata J."/>
            <person name="Campo K."/>
            <person name="Chang J."/>
            <person name="Cheshatsang Y."/>
            <person name="Citroen M."/>
            <person name="Collymore A."/>
            <person name="Considine T."/>
            <person name="Cook A."/>
            <person name="Cooke P."/>
            <person name="Corum B."/>
            <person name="Cuomo C."/>
            <person name="David R."/>
            <person name="Dawoe T."/>
            <person name="Degray S."/>
            <person name="Dodge S."/>
            <person name="Dooley K."/>
            <person name="Dorje P."/>
            <person name="Dorjee K."/>
            <person name="Dorris L."/>
            <person name="Duffey N."/>
            <person name="Dupes A."/>
            <person name="Elkins T."/>
            <person name="Engels R."/>
            <person name="Erickson J."/>
            <person name="Farina A."/>
            <person name="Faro S."/>
            <person name="Ferreira P."/>
            <person name="Fischer H."/>
            <person name="Fitzgerald M."/>
            <person name="Foley K."/>
            <person name="Gage D."/>
            <person name="Galagan J."/>
            <person name="Gearin G."/>
            <person name="Gnerre S."/>
            <person name="Gnirke A."/>
            <person name="Goyette A."/>
            <person name="Graham J."/>
            <person name="Grandbois E."/>
            <person name="Gyaltsen K."/>
            <person name="Hafez N."/>
            <person name="Hagopian D."/>
            <person name="Hagos B."/>
            <person name="Hall J."/>
            <person name="Hatcher B."/>
            <person name="Heller A."/>
            <person name="Higgins H."/>
            <person name="Honan T."/>
            <person name="Horn A."/>
            <person name="Houde N."/>
            <person name="Hughes L."/>
            <person name="Hulme W."/>
            <person name="Husby E."/>
            <person name="Iliev I."/>
            <person name="Jaffe D."/>
            <person name="Jones C."/>
            <person name="Kamal M."/>
            <person name="Kamat A."/>
            <person name="Kamvysselis M."/>
            <person name="Karlsson E."/>
            <person name="Kells C."/>
            <person name="Kieu A."/>
            <person name="Kisner P."/>
            <person name="Kodira C."/>
            <person name="Kulbokas E."/>
            <person name="Labutti K."/>
            <person name="Lama D."/>
            <person name="Landers T."/>
            <person name="Leger J."/>
            <person name="Levine S."/>
            <person name="Lewis D."/>
            <person name="Lewis T."/>
            <person name="Lindblad-toh K."/>
            <person name="Liu X."/>
            <person name="Lokyitsang T."/>
            <person name="Lokyitsang Y."/>
            <person name="Lucien O."/>
            <person name="Lui A."/>
            <person name="Ma L.J."/>
            <person name="Mabbitt R."/>
            <person name="Macdonald J."/>
            <person name="Maclean C."/>
            <person name="Major J."/>
            <person name="Manning J."/>
            <person name="Marabella R."/>
            <person name="Maru K."/>
            <person name="Matthews C."/>
            <person name="Mauceli E."/>
            <person name="Mccarthy M."/>
            <person name="Mcdonough S."/>
            <person name="Mcghee T."/>
            <person name="Meldrim J."/>
            <person name="Meneus L."/>
            <person name="Mesirov J."/>
            <person name="Mihalev A."/>
            <person name="Mihova T."/>
            <person name="Mikkelsen T."/>
            <person name="Mlenga V."/>
            <person name="Moru K."/>
            <person name="Mozes J."/>
            <person name="Mulrain L."/>
            <person name="Munson G."/>
            <person name="Naylor J."/>
            <person name="Newes C."/>
            <person name="Nguyen C."/>
            <person name="Nguyen N."/>
            <person name="Nguyen T."/>
            <person name="Nicol R."/>
            <person name="Nielsen C."/>
            <person name="Nizzari M."/>
            <person name="Norbu C."/>
            <person name="Norbu N."/>
            <person name="O'donnell P."/>
            <person name="Okoawo O."/>
            <person name="O'leary S."/>
            <person name="Omotosho B."/>
            <person name="O'neill K."/>
            <person name="Osman S."/>
            <person name="Parker S."/>
            <person name="Perrin D."/>
            <person name="Phunkhang P."/>
            <person name="Piqani B."/>
            <person name="Purcell S."/>
            <person name="Rachupka T."/>
            <person name="Ramasamy U."/>
            <person name="Rameau R."/>
            <person name="Ray V."/>
            <person name="Raymond C."/>
            <person name="Retta R."/>
            <person name="Richardson S."/>
            <person name="Rise C."/>
            <person name="Rodriguez J."/>
            <person name="Rogers J."/>
            <person name="Rogov P."/>
            <person name="Rutman M."/>
            <person name="Schupbach R."/>
            <person name="Seaman C."/>
            <person name="Settipalli S."/>
            <person name="Sharpe T."/>
            <person name="Sheridan J."/>
            <person name="Sherpa N."/>
            <person name="Shi J."/>
            <person name="Smirnov S."/>
            <person name="Smith C."/>
            <person name="Sougnez C."/>
            <person name="Spencer B."/>
            <person name="Stalker J."/>
            <person name="Stange-thomann N."/>
            <person name="Stavropoulos S."/>
            <person name="Stetson K."/>
            <person name="Stone C."/>
            <person name="Stone S."/>
            <person name="Stubbs M."/>
            <person name="Talamas J."/>
            <person name="Tchuinga P."/>
            <person name="Tenzing P."/>
            <person name="Tesfaye S."/>
            <person name="Theodore J."/>
            <person name="Thoulutsang Y."/>
            <person name="Topham K."/>
            <person name="Towey S."/>
            <person name="Tsamla T."/>
            <person name="Tsomo N."/>
            <person name="Vallee D."/>
            <person name="Vassiliev H."/>
            <person name="Venkataraman V."/>
            <person name="Vinson J."/>
            <person name="Vo A."/>
            <person name="Wade C."/>
            <person name="Wang S."/>
            <person name="Wangchuk T."/>
            <person name="Wangdi T."/>
            <person name="Whittaker C."/>
            <person name="Wilkinson J."/>
            <person name="Wu Y."/>
            <person name="Wyman D."/>
            <person name="Yadav S."/>
            <person name="Yang S."/>
            <person name="Yang X."/>
            <person name="Yeager S."/>
            <person name="Yee E."/>
            <person name="Young G."/>
            <person name="Zainoun J."/>
            <person name="Zembeck L."/>
            <person name="Zimmer A."/>
            <person name="Zody M."/>
            <person name="Lander E."/>
        </authorList>
    </citation>
    <scope>NUCLEOTIDE SEQUENCE [LARGE SCALE GENOMIC DNA]</scope>
</reference>
<evidence type="ECO:0000256" key="7">
    <source>
        <dbReference type="PROSITE-ProRule" id="PRU00042"/>
    </source>
</evidence>
<dbReference type="Proteomes" id="UP000007875">
    <property type="component" value="Unassembled WGS sequence"/>
</dbReference>
<dbReference type="eggNOG" id="KOG1721">
    <property type="taxonomic scope" value="Eukaryota"/>
</dbReference>
<organism evidence="10 11">
    <name type="scientific">Ciona savignyi</name>
    <name type="common">Pacific transparent sea squirt</name>
    <dbReference type="NCBI Taxonomy" id="51511"/>
    <lineage>
        <taxon>Eukaryota</taxon>
        <taxon>Metazoa</taxon>
        <taxon>Chordata</taxon>
        <taxon>Tunicata</taxon>
        <taxon>Ascidiacea</taxon>
        <taxon>Phlebobranchia</taxon>
        <taxon>Cionidae</taxon>
        <taxon>Ciona</taxon>
    </lineage>
</organism>
<feature type="domain" description="C2H2-type" evidence="9">
    <location>
        <begin position="464"/>
        <end position="493"/>
    </location>
</feature>